<evidence type="ECO:0000313" key="3">
    <source>
        <dbReference type="EMBL" id="KAF9461927.1"/>
    </source>
</evidence>
<evidence type="ECO:0000259" key="2">
    <source>
        <dbReference type="Pfam" id="PF20152"/>
    </source>
</evidence>
<feature type="transmembrane region" description="Helical" evidence="1">
    <location>
        <begin position="12"/>
        <end position="38"/>
    </location>
</feature>
<dbReference type="EMBL" id="MU150277">
    <property type="protein sequence ID" value="KAF9461927.1"/>
    <property type="molecule type" value="Genomic_DNA"/>
</dbReference>
<reference evidence="3" key="1">
    <citation type="submission" date="2020-11" db="EMBL/GenBank/DDBJ databases">
        <authorList>
            <consortium name="DOE Joint Genome Institute"/>
            <person name="Ahrendt S."/>
            <person name="Riley R."/>
            <person name="Andreopoulos W."/>
            <person name="Labutti K."/>
            <person name="Pangilinan J."/>
            <person name="Ruiz-Duenas F.J."/>
            <person name="Barrasa J.M."/>
            <person name="Sanchez-Garcia M."/>
            <person name="Camarero S."/>
            <person name="Miyauchi S."/>
            <person name="Serrano A."/>
            <person name="Linde D."/>
            <person name="Babiker R."/>
            <person name="Drula E."/>
            <person name="Ayuso-Fernandez I."/>
            <person name="Pacheco R."/>
            <person name="Padilla G."/>
            <person name="Ferreira P."/>
            <person name="Barriuso J."/>
            <person name="Kellner H."/>
            <person name="Castanera R."/>
            <person name="Alfaro M."/>
            <person name="Ramirez L."/>
            <person name="Pisabarro A.G."/>
            <person name="Kuo A."/>
            <person name="Tritt A."/>
            <person name="Lipzen A."/>
            <person name="He G."/>
            <person name="Yan M."/>
            <person name="Ng V."/>
            <person name="Cullen D."/>
            <person name="Martin F."/>
            <person name="Rosso M.-N."/>
            <person name="Henrissat B."/>
            <person name="Hibbett D."/>
            <person name="Martinez A.T."/>
            <person name="Grigoriev I.V."/>
        </authorList>
    </citation>
    <scope>NUCLEOTIDE SEQUENCE</scope>
    <source>
        <strain evidence="3">CBS 247.69</strain>
    </source>
</reference>
<feature type="transmembrane region" description="Helical" evidence="1">
    <location>
        <begin position="194"/>
        <end position="221"/>
    </location>
</feature>
<feature type="transmembrane region" description="Helical" evidence="1">
    <location>
        <begin position="227"/>
        <end position="248"/>
    </location>
</feature>
<feature type="transmembrane region" description="Helical" evidence="1">
    <location>
        <begin position="50"/>
        <end position="71"/>
    </location>
</feature>
<gene>
    <name evidence="3" type="ORF">BDZ94DRAFT_768811</name>
</gene>
<keyword evidence="4" id="KW-1185">Reference proteome</keyword>
<accession>A0A9P5Y1Z1</accession>
<evidence type="ECO:0000256" key="1">
    <source>
        <dbReference type="SAM" id="Phobius"/>
    </source>
</evidence>
<proteinExistence type="predicted"/>
<keyword evidence="1" id="KW-0472">Membrane</keyword>
<feature type="domain" description="DUF6534" evidence="2">
    <location>
        <begin position="168"/>
        <end position="253"/>
    </location>
</feature>
<dbReference type="PANTHER" id="PTHR40465:SF1">
    <property type="entry name" value="DUF6534 DOMAIN-CONTAINING PROTEIN"/>
    <property type="match status" value="1"/>
</dbReference>
<feature type="transmembrane region" description="Helical" evidence="1">
    <location>
        <begin position="83"/>
        <end position="107"/>
    </location>
</feature>
<protein>
    <recommendedName>
        <fullName evidence="2">DUF6534 domain-containing protein</fullName>
    </recommendedName>
</protein>
<keyword evidence="1" id="KW-0812">Transmembrane</keyword>
<dbReference type="AlphaFoldDB" id="A0A9P5Y1Z1"/>
<sequence>MSSDETSQIRTLFGPVFIGLIISSVFSGASVIQIIAYTRNGKNDSFGQKLAVWFIWSLDILHLSFMVHMIYHYLVSFPTDGKLVWSFPAHVLIQVIILPAAQWLYIARIWKITPRGYKYVPSILSLLVVINLAGIFTVVKLFQSSTIQARNDIPGKKAVTIFFSMTTSLDILIAGTLCCALAKAGTNLRWTNSNVTMLLAYLVNTGAIVSLFSISALIIAVKSPGSGLFLAIGAISTRMYVNSLLGMVNARHYFQPRKAPMALVLRSETSSQHNSMDETTQRVSKTINEVGLPLFQRTTTPEQEIRMLEVMVKKEAHACAIE</sequence>
<dbReference type="Proteomes" id="UP000807353">
    <property type="component" value="Unassembled WGS sequence"/>
</dbReference>
<dbReference type="OrthoDB" id="2535105at2759"/>
<dbReference type="Pfam" id="PF20152">
    <property type="entry name" value="DUF6534"/>
    <property type="match status" value="1"/>
</dbReference>
<name>A0A9P5Y1Z1_9AGAR</name>
<feature type="transmembrane region" description="Helical" evidence="1">
    <location>
        <begin position="159"/>
        <end position="182"/>
    </location>
</feature>
<dbReference type="PANTHER" id="PTHR40465">
    <property type="entry name" value="CHROMOSOME 1, WHOLE GENOME SHOTGUN SEQUENCE"/>
    <property type="match status" value="1"/>
</dbReference>
<feature type="transmembrane region" description="Helical" evidence="1">
    <location>
        <begin position="119"/>
        <end position="139"/>
    </location>
</feature>
<dbReference type="InterPro" id="IPR045339">
    <property type="entry name" value="DUF6534"/>
</dbReference>
<comment type="caution">
    <text evidence="3">The sequence shown here is derived from an EMBL/GenBank/DDBJ whole genome shotgun (WGS) entry which is preliminary data.</text>
</comment>
<keyword evidence="1" id="KW-1133">Transmembrane helix</keyword>
<evidence type="ECO:0000313" key="4">
    <source>
        <dbReference type="Proteomes" id="UP000807353"/>
    </source>
</evidence>
<organism evidence="3 4">
    <name type="scientific">Collybia nuda</name>
    <dbReference type="NCBI Taxonomy" id="64659"/>
    <lineage>
        <taxon>Eukaryota</taxon>
        <taxon>Fungi</taxon>
        <taxon>Dikarya</taxon>
        <taxon>Basidiomycota</taxon>
        <taxon>Agaricomycotina</taxon>
        <taxon>Agaricomycetes</taxon>
        <taxon>Agaricomycetidae</taxon>
        <taxon>Agaricales</taxon>
        <taxon>Tricholomatineae</taxon>
        <taxon>Clitocybaceae</taxon>
        <taxon>Collybia</taxon>
    </lineage>
</organism>